<protein>
    <submittedName>
        <fullName evidence="3">Uncharacterized protein</fullName>
    </submittedName>
</protein>
<keyword evidence="2" id="KW-1133">Transmembrane helix</keyword>
<gene>
    <name evidence="3" type="ORF">M9458_004536</name>
</gene>
<evidence type="ECO:0000313" key="4">
    <source>
        <dbReference type="Proteomes" id="UP001529510"/>
    </source>
</evidence>
<feature type="non-terminal residue" evidence="3">
    <location>
        <position position="663"/>
    </location>
</feature>
<keyword evidence="4" id="KW-1185">Reference proteome</keyword>
<evidence type="ECO:0000313" key="3">
    <source>
        <dbReference type="EMBL" id="KAL0201349.1"/>
    </source>
</evidence>
<proteinExistence type="predicted"/>
<sequence>FFAWPSRLICLAACLLDSCSFHGLFPRLAPHGLRSPRIDPRLPLGLFLCLAHIYLFAVILTLPVLAMSLSRPMNKSLHLDLLASRFFPHVTEYSVEQGSSNFTHGHYTGMDTTRILLRLKQGPRTLEQHVSEFLAIANHSDLPDYLLIQIFCDGLNEPLKAKLRREGPRSSLAAFMDFALLTVGSLFTVGVAEEQRDIAVTPAVQPARQMAAAPEHALIMAATTDPVHKMAAAPVHAHSGNSGARSQDGGRAAMAEPVHKMAAKTELRHVTAATPEPKSSQVSAVFPESNQVRAALPKSSQITAVVPVSSQVTAVVPKSTAVPESSQDTAVVLVSSQVTAAVPESRKVIAVVPESSKVIAVVPESSKVRAVVPEPSQVTADPHESSQVTTDLHKPDQATAGLHKPSQVSVDLHEPSHVPSDGPEPRHVSSDTPRSRPVMMDPPLVSARAANIPVASAPSNQTIKEVLPPAAALPLMAVAIWCVWAAHCSPEATSVHKHAHEVSSDHKFAPEVPSDLKTAPEVPSDLKTAPEVPSDLKPAPEVSSDRESAPVPPGVMELTADPPKWAADTTIETPEVAAFAAEPLEVAAPTVASPVAAEATEPHKMGTSVLAPCTVVALNHPLLANVPMPGPEPATEAVNELSASLLVLSASSVPALPRSQSMT</sequence>
<evidence type="ECO:0000256" key="1">
    <source>
        <dbReference type="SAM" id="MobiDB-lite"/>
    </source>
</evidence>
<evidence type="ECO:0000256" key="2">
    <source>
        <dbReference type="SAM" id="Phobius"/>
    </source>
</evidence>
<feature type="region of interest" description="Disordered" evidence="1">
    <location>
        <begin position="409"/>
        <end position="441"/>
    </location>
</feature>
<name>A0ABD0RS37_CIRMR</name>
<feature type="region of interest" description="Disordered" evidence="1">
    <location>
        <begin position="506"/>
        <end position="561"/>
    </location>
</feature>
<feature type="region of interest" description="Disordered" evidence="1">
    <location>
        <begin position="372"/>
        <end position="391"/>
    </location>
</feature>
<dbReference type="Proteomes" id="UP001529510">
    <property type="component" value="Unassembled WGS sequence"/>
</dbReference>
<keyword evidence="2" id="KW-0812">Transmembrane</keyword>
<comment type="caution">
    <text evidence="3">The sequence shown here is derived from an EMBL/GenBank/DDBJ whole genome shotgun (WGS) entry which is preliminary data.</text>
</comment>
<dbReference type="EMBL" id="JAMKFB020000002">
    <property type="protein sequence ID" value="KAL0201349.1"/>
    <property type="molecule type" value="Genomic_DNA"/>
</dbReference>
<dbReference type="AlphaFoldDB" id="A0ABD0RS37"/>
<organism evidence="3 4">
    <name type="scientific">Cirrhinus mrigala</name>
    <name type="common">Mrigala</name>
    <dbReference type="NCBI Taxonomy" id="683832"/>
    <lineage>
        <taxon>Eukaryota</taxon>
        <taxon>Metazoa</taxon>
        <taxon>Chordata</taxon>
        <taxon>Craniata</taxon>
        <taxon>Vertebrata</taxon>
        <taxon>Euteleostomi</taxon>
        <taxon>Actinopterygii</taxon>
        <taxon>Neopterygii</taxon>
        <taxon>Teleostei</taxon>
        <taxon>Ostariophysi</taxon>
        <taxon>Cypriniformes</taxon>
        <taxon>Cyprinidae</taxon>
        <taxon>Labeoninae</taxon>
        <taxon>Labeonini</taxon>
        <taxon>Cirrhinus</taxon>
    </lineage>
</organism>
<feature type="transmembrane region" description="Helical" evidence="2">
    <location>
        <begin position="45"/>
        <end position="66"/>
    </location>
</feature>
<feature type="non-terminal residue" evidence="3">
    <location>
        <position position="1"/>
    </location>
</feature>
<accession>A0ABD0RS37</accession>
<keyword evidence="2" id="KW-0472">Membrane</keyword>
<reference evidence="3 4" key="1">
    <citation type="submission" date="2024-05" db="EMBL/GenBank/DDBJ databases">
        <title>Genome sequencing and assembly of Indian major carp, Cirrhinus mrigala (Hamilton, 1822).</title>
        <authorList>
            <person name="Mohindra V."/>
            <person name="Chowdhury L.M."/>
            <person name="Lal K."/>
            <person name="Jena J.K."/>
        </authorList>
    </citation>
    <scope>NUCLEOTIDE SEQUENCE [LARGE SCALE GENOMIC DNA]</scope>
    <source>
        <strain evidence="3">CM1030</strain>
        <tissue evidence="3">Blood</tissue>
    </source>
</reference>